<evidence type="ECO:0000256" key="1">
    <source>
        <dbReference type="SAM" id="MobiDB-lite"/>
    </source>
</evidence>
<sequence>RLRLRAGRGRACPPPRSRSGPAGPVRGTSRRAHAPTRFLPAAARTAAGQSRGVSAGGAVGSRPQLAGTIAGQFAPKKILAGDQSAGRAAPGQRREVDCAAAPVNPARKAVEAGVGSPPARCRPSRLSGVGFSIPGWGQ</sequence>
<feature type="compositionally biased region" description="Low complexity" evidence="1">
    <location>
        <begin position="17"/>
        <end position="27"/>
    </location>
</feature>
<feature type="region of interest" description="Disordered" evidence="1">
    <location>
        <begin position="109"/>
        <end position="138"/>
    </location>
</feature>
<dbReference type="AlphaFoldDB" id="A0A699RZJ2"/>
<evidence type="ECO:0000313" key="2">
    <source>
        <dbReference type="EMBL" id="GFC90534.1"/>
    </source>
</evidence>
<feature type="region of interest" description="Disordered" evidence="1">
    <location>
        <begin position="1"/>
        <end position="59"/>
    </location>
</feature>
<organism evidence="2">
    <name type="scientific">Tanacetum cinerariifolium</name>
    <name type="common">Dalmatian daisy</name>
    <name type="synonym">Chrysanthemum cinerariifolium</name>
    <dbReference type="NCBI Taxonomy" id="118510"/>
    <lineage>
        <taxon>Eukaryota</taxon>
        <taxon>Viridiplantae</taxon>
        <taxon>Streptophyta</taxon>
        <taxon>Embryophyta</taxon>
        <taxon>Tracheophyta</taxon>
        <taxon>Spermatophyta</taxon>
        <taxon>Magnoliopsida</taxon>
        <taxon>eudicotyledons</taxon>
        <taxon>Gunneridae</taxon>
        <taxon>Pentapetalae</taxon>
        <taxon>asterids</taxon>
        <taxon>campanulids</taxon>
        <taxon>Asterales</taxon>
        <taxon>Asteraceae</taxon>
        <taxon>Asteroideae</taxon>
        <taxon>Anthemideae</taxon>
        <taxon>Anthemidinae</taxon>
        <taxon>Tanacetum</taxon>
    </lineage>
</organism>
<comment type="caution">
    <text evidence="2">The sequence shown here is derived from an EMBL/GenBank/DDBJ whole genome shotgun (WGS) entry which is preliminary data.</text>
</comment>
<name>A0A699RZJ2_TANCI</name>
<accession>A0A699RZJ2</accession>
<feature type="non-terminal residue" evidence="2">
    <location>
        <position position="1"/>
    </location>
</feature>
<gene>
    <name evidence="2" type="ORF">Tci_862504</name>
</gene>
<protein>
    <submittedName>
        <fullName evidence="2">Uncharacterized protein</fullName>
    </submittedName>
</protein>
<dbReference type="EMBL" id="BKCJ011126893">
    <property type="protein sequence ID" value="GFC90534.1"/>
    <property type="molecule type" value="Genomic_DNA"/>
</dbReference>
<proteinExistence type="predicted"/>
<reference evidence="2" key="1">
    <citation type="journal article" date="2019" name="Sci. Rep.">
        <title>Draft genome of Tanacetum cinerariifolium, the natural source of mosquito coil.</title>
        <authorList>
            <person name="Yamashiro T."/>
            <person name="Shiraishi A."/>
            <person name="Satake H."/>
            <person name="Nakayama K."/>
        </authorList>
    </citation>
    <scope>NUCLEOTIDE SEQUENCE</scope>
</reference>